<dbReference type="PANTHER" id="PTHR30329">
    <property type="entry name" value="STATOR ELEMENT OF FLAGELLAR MOTOR COMPLEX"/>
    <property type="match status" value="1"/>
</dbReference>
<name>A0ABY8H9X9_9MICC</name>
<dbReference type="InterPro" id="IPR050330">
    <property type="entry name" value="Bact_OuterMem_StrucFunc"/>
</dbReference>
<proteinExistence type="predicted"/>
<dbReference type="EMBL" id="CP121252">
    <property type="protein sequence ID" value="WFP17515.1"/>
    <property type="molecule type" value="Genomic_DNA"/>
</dbReference>
<dbReference type="Proteomes" id="UP001219037">
    <property type="component" value="Chromosome"/>
</dbReference>
<evidence type="ECO:0000313" key="6">
    <source>
        <dbReference type="Proteomes" id="UP001219037"/>
    </source>
</evidence>
<evidence type="ECO:0000256" key="1">
    <source>
        <dbReference type="PROSITE-ProRule" id="PRU00473"/>
    </source>
</evidence>
<dbReference type="PROSITE" id="PS51123">
    <property type="entry name" value="OMPA_2"/>
    <property type="match status" value="1"/>
</dbReference>
<accession>A0ABY8H9X9</accession>
<dbReference type="CDD" id="cd07185">
    <property type="entry name" value="OmpA_C-like"/>
    <property type="match status" value="1"/>
</dbReference>
<feature type="region of interest" description="Disordered" evidence="2">
    <location>
        <begin position="124"/>
        <end position="147"/>
    </location>
</feature>
<dbReference type="PANTHER" id="PTHR30329:SF21">
    <property type="entry name" value="LIPOPROTEIN YIAD-RELATED"/>
    <property type="match status" value="1"/>
</dbReference>
<dbReference type="InterPro" id="IPR036737">
    <property type="entry name" value="OmpA-like_sf"/>
</dbReference>
<keyword evidence="1" id="KW-0472">Membrane</keyword>
<gene>
    <name evidence="5" type="ORF">P8192_05245</name>
</gene>
<dbReference type="Gene3D" id="3.30.1330.60">
    <property type="entry name" value="OmpA-like domain"/>
    <property type="match status" value="1"/>
</dbReference>
<feature type="domain" description="OmpA-like" evidence="4">
    <location>
        <begin position="87"/>
        <end position="204"/>
    </location>
</feature>
<evidence type="ECO:0000256" key="3">
    <source>
        <dbReference type="SAM" id="SignalP"/>
    </source>
</evidence>
<feature type="region of interest" description="Disordered" evidence="2">
    <location>
        <begin position="171"/>
        <end position="204"/>
    </location>
</feature>
<dbReference type="Pfam" id="PF00691">
    <property type="entry name" value="OmpA"/>
    <property type="match status" value="1"/>
</dbReference>
<dbReference type="InterPro" id="IPR006665">
    <property type="entry name" value="OmpA-like"/>
</dbReference>
<keyword evidence="3" id="KW-0732">Signal</keyword>
<evidence type="ECO:0000259" key="4">
    <source>
        <dbReference type="PROSITE" id="PS51123"/>
    </source>
</evidence>
<evidence type="ECO:0000256" key="2">
    <source>
        <dbReference type="SAM" id="MobiDB-lite"/>
    </source>
</evidence>
<dbReference type="SUPFAM" id="SSF103088">
    <property type="entry name" value="OmpA-like"/>
    <property type="match status" value="1"/>
</dbReference>
<dbReference type="RefSeq" id="WP_278159087.1">
    <property type="nucleotide sequence ID" value="NZ_CP121252.1"/>
</dbReference>
<sequence length="204" mass="21925">MRRHHQLPRTATAGLASAVMVIGLTLTSAPFALAATTDDSEAAMPDVDWEVTDKIISESITEFSVDDSITQFAVEESVISLGSAESDEEDVIVLEADILFSAMLWDLSDAAEKRIAELAEEVPDGASVQVHGHTDSRPMPEGHEVDNQGLSENRAQAVADALAEARPDLELEVEGFGDTQPAETESEDDPGSYAANRRVEIRFG</sequence>
<keyword evidence="6" id="KW-1185">Reference proteome</keyword>
<feature type="chain" id="PRO_5046251464" evidence="3">
    <location>
        <begin position="35"/>
        <end position="204"/>
    </location>
</feature>
<reference evidence="5 6" key="1">
    <citation type="submission" date="2023-04" db="EMBL/GenBank/DDBJ databases">
        <title>Funneling lignin-derived compounds into biodiesel using alkali-halophilic Citricoccus sp. P2.</title>
        <authorList>
            <person name="Luo C.-B."/>
        </authorList>
    </citation>
    <scope>NUCLEOTIDE SEQUENCE [LARGE SCALE GENOMIC DNA]</scope>
    <source>
        <strain evidence="5 6">P2</strain>
    </source>
</reference>
<feature type="signal peptide" evidence="3">
    <location>
        <begin position="1"/>
        <end position="34"/>
    </location>
</feature>
<feature type="compositionally biased region" description="Basic and acidic residues" evidence="2">
    <location>
        <begin position="132"/>
        <end position="146"/>
    </location>
</feature>
<protein>
    <submittedName>
        <fullName evidence="5">OmpA family protein</fullName>
    </submittedName>
</protein>
<organism evidence="5 6">
    <name type="scientific">Citricoccus muralis</name>
    <dbReference type="NCBI Taxonomy" id="169134"/>
    <lineage>
        <taxon>Bacteria</taxon>
        <taxon>Bacillati</taxon>
        <taxon>Actinomycetota</taxon>
        <taxon>Actinomycetes</taxon>
        <taxon>Micrococcales</taxon>
        <taxon>Micrococcaceae</taxon>
        <taxon>Citricoccus</taxon>
    </lineage>
</organism>
<evidence type="ECO:0000313" key="5">
    <source>
        <dbReference type="EMBL" id="WFP17515.1"/>
    </source>
</evidence>